<sequence length="116" mass="12384">MSRVLPDSPAVGPPYVRDIDTIRELQVFLVERYLPDATIGDVRNGVERIGAALPSDGSVRHVSSTLVPDEGAVFAVFEAVSAEAVLVLNRRAGLQVDRLVEGVHVTRALAQVEGAP</sequence>
<name>A0A5B1LPP6_9ACTN</name>
<protein>
    <submittedName>
        <fullName evidence="1">DUF4242 domain-containing protein</fullName>
    </submittedName>
</protein>
<comment type="caution">
    <text evidence="1">The sequence shown here is derived from an EMBL/GenBank/DDBJ whole genome shotgun (WGS) entry which is preliminary data.</text>
</comment>
<dbReference type="Proteomes" id="UP000325003">
    <property type="component" value="Unassembled WGS sequence"/>
</dbReference>
<accession>A0A5B1LPP6</accession>
<reference evidence="1 2" key="2">
    <citation type="submission" date="2019-09" db="EMBL/GenBank/DDBJ databases">
        <authorList>
            <person name="Jin C."/>
        </authorList>
    </citation>
    <scope>NUCLEOTIDE SEQUENCE [LARGE SCALE GENOMIC DNA]</scope>
    <source>
        <strain evidence="1 2">BN130099</strain>
    </source>
</reference>
<gene>
    <name evidence="1" type="ORF">F0U44_04960</name>
</gene>
<dbReference type="AlphaFoldDB" id="A0A5B1LPP6"/>
<evidence type="ECO:0000313" key="2">
    <source>
        <dbReference type="Proteomes" id="UP000325003"/>
    </source>
</evidence>
<dbReference type="InterPro" id="IPR025336">
    <property type="entry name" value="SCO4226-like"/>
</dbReference>
<keyword evidence="2" id="KW-1185">Reference proteome</keyword>
<reference evidence="1 2" key="1">
    <citation type="submission" date="2019-09" db="EMBL/GenBank/DDBJ databases">
        <title>Nocardioides panacisoli sp. nov., isolated from the soil of a ginseng field.</title>
        <authorList>
            <person name="Cho C."/>
        </authorList>
    </citation>
    <scope>NUCLEOTIDE SEQUENCE [LARGE SCALE GENOMIC DNA]</scope>
    <source>
        <strain evidence="1 2">BN130099</strain>
    </source>
</reference>
<organism evidence="1 2">
    <name type="scientific">Nocardioides humilatus</name>
    <dbReference type="NCBI Taxonomy" id="2607660"/>
    <lineage>
        <taxon>Bacteria</taxon>
        <taxon>Bacillati</taxon>
        <taxon>Actinomycetota</taxon>
        <taxon>Actinomycetes</taxon>
        <taxon>Propionibacteriales</taxon>
        <taxon>Nocardioidaceae</taxon>
        <taxon>Nocardioides</taxon>
    </lineage>
</organism>
<dbReference type="Pfam" id="PF14026">
    <property type="entry name" value="SCO4226-like"/>
    <property type="match status" value="1"/>
</dbReference>
<dbReference type="RefSeq" id="WP_149727089.1">
    <property type="nucleotide sequence ID" value="NZ_VUJV01000001.1"/>
</dbReference>
<proteinExistence type="predicted"/>
<dbReference type="EMBL" id="VUJV01000001">
    <property type="protein sequence ID" value="KAA1421629.1"/>
    <property type="molecule type" value="Genomic_DNA"/>
</dbReference>
<evidence type="ECO:0000313" key="1">
    <source>
        <dbReference type="EMBL" id="KAA1421629.1"/>
    </source>
</evidence>